<keyword evidence="4 7" id="KW-1133">Transmembrane helix</keyword>
<feature type="transmembrane region" description="Helical" evidence="7">
    <location>
        <begin position="40"/>
        <end position="58"/>
    </location>
</feature>
<dbReference type="EMBL" id="OA882114">
    <property type="protein sequence ID" value="CAD7272948.1"/>
    <property type="molecule type" value="Genomic_DNA"/>
</dbReference>
<sequence length="189" mass="21997">MNPVALEETPVVSQNSGSTFFRGIGQKYQVLLDATVPFTLGRWSSAVILNLLFLLRIVIGQGWYVVTYGLGIYHLNLLILFLSPKIDPALAEFDDDEIMLPTRSDEEFRPFIRRLPEFKFWHSVMKATTVAFVLSAFEFTNIPVFWPILVMYFIMLFVVTMKRQIKHMIKYKYLPFTWGKPKYRAPETS</sequence>
<accession>A0A7R9BFE2</accession>
<evidence type="ECO:0000256" key="6">
    <source>
        <dbReference type="PIRNR" id="PIRNR016013"/>
    </source>
</evidence>
<dbReference type="OrthoDB" id="448250at2759"/>
<comment type="similarity">
    <text evidence="2 6">Belongs to the RER1 family.</text>
</comment>
<evidence type="ECO:0000313" key="8">
    <source>
        <dbReference type="EMBL" id="CAD7272948.1"/>
    </source>
</evidence>
<proteinExistence type="inferred from homology"/>
<evidence type="ECO:0000313" key="9">
    <source>
        <dbReference type="Proteomes" id="UP000678499"/>
    </source>
</evidence>
<evidence type="ECO:0000256" key="1">
    <source>
        <dbReference type="ARBA" id="ARBA00004141"/>
    </source>
</evidence>
<dbReference type="PANTHER" id="PTHR10743">
    <property type="entry name" value="PROTEIN RER1"/>
    <property type="match status" value="1"/>
</dbReference>
<gene>
    <name evidence="8" type="ORF">NMOB1V02_LOCUS859</name>
</gene>
<dbReference type="PANTHER" id="PTHR10743:SF0">
    <property type="entry name" value="PROTEIN RER1"/>
    <property type="match status" value="1"/>
</dbReference>
<dbReference type="GO" id="GO:0006621">
    <property type="term" value="P:protein retention in ER lumen"/>
    <property type="evidence" value="ECO:0007669"/>
    <property type="project" value="TreeGrafter"/>
</dbReference>
<reference evidence="8" key="1">
    <citation type="submission" date="2020-11" db="EMBL/GenBank/DDBJ databases">
        <authorList>
            <person name="Tran Van P."/>
        </authorList>
    </citation>
    <scope>NUCLEOTIDE SEQUENCE</scope>
</reference>
<evidence type="ECO:0000256" key="3">
    <source>
        <dbReference type="ARBA" id="ARBA00022692"/>
    </source>
</evidence>
<keyword evidence="9" id="KW-1185">Reference proteome</keyword>
<evidence type="ECO:0000256" key="2">
    <source>
        <dbReference type="ARBA" id="ARBA00006070"/>
    </source>
</evidence>
<evidence type="ECO:0000256" key="5">
    <source>
        <dbReference type="ARBA" id="ARBA00023136"/>
    </source>
</evidence>
<dbReference type="GO" id="GO:0006890">
    <property type="term" value="P:retrograde vesicle-mediated transport, Golgi to endoplasmic reticulum"/>
    <property type="evidence" value="ECO:0007669"/>
    <property type="project" value="TreeGrafter"/>
</dbReference>
<name>A0A7R9BFE2_9CRUS</name>
<comment type="subcellular location">
    <subcellularLocation>
        <location evidence="1">Membrane</location>
        <topology evidence="1">Multi-pass membrane protein</topology>
    </subcellularLocation>
</comment>
<dbReference type="InterPro" id="IPR004932">
    <property type="entry name" value="Rer1"/>
</dbReference>
<dbReference type="EMBL" id="CAJPEX010000077">
    <property type="protein sequence ID" value="CAG0913100.1"/>
    <property type="molecule type" value="Genomic_DNA"/>
</dbReference>
<comment type="function">
    <text evidence="6">Involved in the retrieval of endoplasmic reticulum membrane proteins from the early Golgi compartment.</text>
</comment>
<dbReference type="Proteomes" id="UP000678499">
    <property type="component" value="Unassembled WGS sequence"/>
</dbReference>
<organism evidence="8">
    <name type="scientific">Notodromas monacha</name>
    <dbReference type="NCBI Taxonomy" id="399045"/>
    <lineage>
        <taxon>Eukaryota</taxon>
        <taxon>Metazoa</taxon>
        <taxon>Ecdysozoa</taxon>
        <taxon>Arthropoda</taxon>
        <taxon>Crustacea</taxon>
        <taxon>Oligostraca</taxon>
        <taxon>Ostracoda</taxon>
        <taxon>Podocopa</taxon>
        <taxon>Podocopida</taxon>
        <taxon>Cypridocopina</taxon>
        <taxon>Cypridoidea</taxon>
        <taxon>Cyprididae</taxon>
        <taxon>Notodromas</taxon>
    </lineage>
</organism>
<dbReference type="GO" id="GO:0000139">
    <property type="term" value="C:Golgi membrane"/>
    <property type="evidence" value="ECO:0007669"/>
    <property type="project" value="TreeGrafter"/>
</dbReference>
<keyword evidence="5 6" id="KW-0472">Membrane</keyword>
<keyword evidence="3 7" id="KW-0812">Transmembrane</keyword>
<protein>
    <recommendedName>
        <fullName evidence="6">Protein RER1</fullName>
    </recommendedName>
</protein>
<feature type="transmembrane region" description="Helical" evidence="7">
    <location>
        <begin position="144"/>
        <end position="161"/>
    </location>
</feature>
<dbReference type="Pfam" id="PF03248">
    <property type="entry name" value="Rer1"/>
    <property type="match status" value="1"/>
</dbReference>
<dbReference type="AlphaFoldDB" id="A0A7R9BFE2"/>
<dbReference type="GO" id="GO:0005783">
    <property type="term" value="C:endoplasmic reticulum"/>
    <property type="evidence" value="ECO:0007669"/>
    <property type="project" value="GOC"/>
</dbReference>
<dbReference type="PIRSF" id="PIRSF016013">
    <property type="entry name" value="AtER_Rer1p"/>
    <property type="match status" value="1"/>
</dbReference>
<evidence type="ECO:0000256" key="4">
    <source>
        <dbReference type="ARBA" id="ARBA00022989"/>
    </source>
</evidence>
<evidence type="ECO:0000256" key="7">
    <source>
        <dbReference type="SAM" id="Phobius"/>
    </source>
</evidence>
<feature type="transmembrane region" description="Helical" evidence="7">
    <location>
        <begin position="65"/>
        <end position="83"/>
    </location>
</feature>